<dbReference type="RefSeq" id="XP_001015459.1">
    <property type="nucleotide sequence ID" value="XM_001015459.3"/>
</dbReference>
<evidence type="ECO:0000256" key="1">
    <source>
        <dbReference type="SAM" id="Phobius"/>
    </source>
</evidence>
<gene>
    <name evidence="3" type="ORF">TTHERM_00378780</name>
</gene>
<dbReference type="GeneID" id="7828276"/>
<protein>
    <submittedName>
        <fullName evidence="3">Transmembrane protein, putative</fullName>
    </submittedName>
</protein>
<keyword evidence="1" id="KW-0472">Membrane</keyword>
<evidence type="ECO:0000256" key="2">
    <source>
        <dbReference type="SAM" id="SignalP"/>
    </source>
</evidence>
<organism evidence="3 4">
    <name type="scientific">Tetrahymena thermophila (strain SB210)</name>
    <dbReference type="NCBI Taxonomy" id="312017"/>
    <lineage>
        <taxon>Eukaryota</taxon>
        <taxon>Sar</taxon>
        <taxon>Alveolata</taxon>
        <taxon>Ciliophora</taxon>
        <taxon>Intramacronucleata</taxon>
        <taxon>Oligohymenophorea</taxon>
        <taxon>Hymenostomatida</taxon>
        <taxon>Tetrahymenina</taxon>
        <taxon>Tetrahymenidae</taxon>
        <taxon>Tetrahymena</taxon>
    </lineage>
</organism>
<evidence type="ECO:0000313" key="4">
    <source>
        <dbReference type="Proteomes" id="UP000009168"/>
    </source>
</evidence>
<sequence>MNCQSLASVFLFLALNFVQVESLRLLFEKNITIPQNQSYSVNISFERQSQEDSHDSIFYTADVSVFRRYPIDSSLFDIFLLQGNQEIQCYSQAIQNYNQMQCPFLSNSAQSKLMVNQTNIVLQQGVAFEQLQDQNVSLVIDNTKFPIQGAYYRSDLQLQLVYATQLTFNDYYHDLFFKSIYTCSIITFYIILWSVVLIYKVRKLRKKQRINENNEYDERSELPNINNTLIQSKSMAVNRNNNLYFNSNSSQIRNDGNSIRIPLQQNQY</sequence>
<feature type="transmembrane region" description="Helical" evidence="1">
    <location>
        <begin position="179"/>
        <end position="199"/>
    </location>
</feature>
<keyword evidence="2" id="KW-0732">Signal</keyword>
<dbReference type="Proteomes" id="UP000009168">
    <property type="component" value="Unassembled WGS sequence"/>
</dbReference>
<keyword evidence="1" id="KW-1133">Transmembrane helix</keyword>
<dbReference type="EMBL" id="GG662706">
    <property type="protein sequence ID" value="EAR95214.1"/>
    <property type="molecule type" value="Genomic_DNA"/>
</dbReference>
<dbReference type="OrthoDB" id="307337at2759"/>
<reference evidence="4" key="1">
    <citation type="journal article" date="2006" name="PLoS Biol.">
        <title>Macronuclear genome sequence of the ciliate Tetrahymena thermophila, a model eukaryote.</title>
        <authorList>
            <person name="Eisen J.A."/>
            <person name="Coyne R.S."/>
            <person name="Wu M."/>
            <person name="Wu D."/>
            <person name="Thiagarajan M."/>
            <person name="Wortman J.R."/>
            <person name="Badger J.H."/>
            <person name="Ren Q."/>
            <person name="Amedeo P."/>
            <person name="Jones K.M."/>
            <person name="Tallon L.J."/>
            <person name="Delcher A.L."/>
            <person name="Salzberg S.L."/>
            <person name="Silva J.C."/>
            <person name="Haas B.J."/>
            <person name="Majoros W.H."/>
            <person name="Farzad M."/>
            <person name="Carlton J.M."/>
            <person name="Smith R.K. Jr."/>
            <person name="Garg J."/>
            <person name="Pearlman R.E."/>
            <person name="Karrer K.M."/>
            <person name="Sun L."/>
            <person name="Manning G."/>
            <person name="Elde N.C."/>
            <person name="Turkewitz A.P."/>
            <person name="Asai D.J."/>
            <person name="Wilkes D.E."/>
            <person name="Wang Y."/>
            <person name="Cai H."/>
            <person name="Collins K."/>
            <person name="Stewart B.A."/>
            <person name="Lee S.R."/>
            <person name="Wilamowska K."/>
            <person name="Weinberg Z."/>
            <person name="Ruzzo W.L."/>
            <person name="Wloga D."/>
            <person name="Gaertig J."/>
            <person name="Frankel J."/>
            <person name="Tsao C.-C."/>
            <person name="Gorovsky M.A."/>
            <person name="Keeling P.J."/>
            <person name="Waller R.F."/>
            <person name="Patron N.J."/>
            <person name="Cherry J.M."/>
            <person name="Stover N.A."/>
            <person name="Krieger C.J."/>
            <person name="del Toro C."/>
            <person name="Ryder H.F."/>
            <person name="Williamson S.C."/>
            <person name="Barbeau R.A."/>
            <person name="Hamilton E.P."/>
            <person name="Orias E."/>
        </authorList>
    </citation>
    <scope>NUCLEOTIDE SEQUENCE [LARGE SCALE GENOMIC DNA]</scope>
    <source>
        <strain evidence="4">SB210</strain>
    </source>
</reference>
<dbReference type="InParanoid" id="Q23FD9"/>
<name>Q23FD9_TETTS</name>
<feature type="chain" id="PRO_5004201613" evidence="2">
    <location>
        <begin position="23"/>
        <end position="268"/>
    </location>
</feature>
<proteinExistence type="predicted"/>
<dbReference type="HOGENOM" id="CLU_1040062_0_0_1"/>
<keyword evidence="4" id="KW-1185">Reference proteome</keyword>
<feature type="signal peptide" evidence="2">
    <location>
        <begin position="1"/>
        <end position="22"/>
    </location>
</feature>
<evidence type="ECO:0000313" key="3">
    <source>
        <dbReference type="EMBL" id="EAR95214.1"/>
    </source>
</evidence>
<accession>Q23FD9</accession>
<dbReference type="KEGG" id="tet:TTHERM_00378780"/>
<keyword evidence="1 3" id="KW-0812">Transmembrane</keyword>
<dbReference type="AlphaFoldDB" id="Q23FD9"/>